<dbReference type="PIRSF" id="PIRSF006806">
    <property type="entry name" value="FTHF_cligase"/>
    <property type="match status" value="1"/>
</dbReference>
<dbReference type="PANTHER" id="PTHR23407:SF1">
    <property type="entry name" value="5-FORMYLTETRAHYDROFOLATE CYCLO-LIGASE"/>
    <property type="match status" value="1"/>
</dbReference>
<evidence type="ECO:0000313" key="4">
    <source>
        <dbReference type="EMBL" id="CAB4579417.1"/>
    </source>
</evidence>
<keyword evidence="3" id="KW-0067">ATP-binding</keyword>
<evidence type="ECO:0000256" key="3">
    <source>
        <dbReference type="ARBA" id="ARBA00022840"/>
    </source>
</evidence>
<proteinExistence type="inferred from homology"/>
<dbReference type="EMBL" id="CAEZTV010000052">
    <property type="protein sequence ID" value="CAB4579417.1"/>
    <property type="molecule type" value="Genomic_DNA"/>
</dbReference>
<evidence type="ECO:0000256" key="1">
    <source>
        <dbReference type="ARBA" id="ARBA00010638"/>
    </source>
</evidence>
<dbReference type="SUPFAM" id="SSF100950">
    <property type="entry name" value="NagB/RpiA/CoA transferase-like"/>
    <property type="match status" value="1"/>
</dbReference>
<protein>
    <submittedName>
        <fullName evidence="4">Unannotated protein</fullName>
    </submittedName>
</protein>
<reference evidence="4" key="1">
    <citation type="submission" date="2020-05" db="EMBL/GenBank/DDBJ databases">
        <authorList>
            <person name="Chiriac C."/>
            <person name="Salcher M."/>
            <person name="Ghai R."/>
            <person name="Kavagutti S V."/>
        </authorList>
    </citation>
    <scope>NUCLEOTIDE SEQUENCE</scope>
</reference>
<dbReference type="NCBIfam" id="TIGR02727">
    <property type="entry name" value="MTHFS_bact"/>
    <property type="match status" value="1"/>
</dbReference>
<name>A0A6J6ETY5_9ZZZZ</name>
<dbReference type="InterPro" id="IPR002698">
    <property type="entry name" value="FTHF_cligase"/>
</dbReference>
<dbReference type="Gene3D" id="3.40.50.10420">
    <property type="entry name" value="NagB/RpiA/CoA transferase-like"/>
    <property type="match status" value="1"/>
</dbReference>
<comment type="similarity">
    <text evidence="1">Belongs to the 5-formyltetrahydrofolate cyclo-ligase family.</text>
</comment>
<evidence type="ECO:0000256" key="2">
    <source>
        <dbReference type="ARBA" id="ARBA00022741"/>
    </source>
</evidence>
<organism evidence="4">
    <name type="scientific">freshwater metagenome</name>
    <dbReference type="NCBI Taxonomy" id="449393"/>
    <lineage>
        <taxon>unclassified sequences</taxon>
        <taxon>metagenomes</taxon>
        <taxon>ecological metagenomes</taxon>
    </lineage>
</organism>
<gene>
    <name evidence="4" type="ORF">UFOPK1747_00458</name>
</gene>
<dbReference type="GO" id="GO:0005524">
    <property type="term" value="F:ATP binding"/>
    <property type="evidence" value="ECO:0007669"/>
    <property type="project" value="UniProtKB-KW"/>
</dbReference>
<keyword evidence="2" id="KW-0547">Nucleotide-binding</keyword>
<dbReference type="PANTHER" id="PTHR23407">
    <property type="entry name" value="ATPASE INHIBITOR/5-FORMYLTETRAHYDROFOLATE CYCLO-LIGASE"/>
    <property type="match status" value="1"/>
</dbReference>
<accession>A0A6J6ETY5</accession>
<dbReference type="Pfam" id="PF01812">
    <property type="entry name" value="5-FTHF_cyc-lig"/>
    <property type="match status" value="1"/>
</dbReference>
<sequence>MNKDVISQAKAKLRDQYRSERIDRFIKDSWIHLLSASEFAGKESIASYVSYEVEPNTEDLNQELIQKGITLYLPRMLATGDLEWVSWNGDPNNLKQVGKILEPIGQASNPQLDVIVIPALHIDQTGNRLGQGGGSYDRALAKTSAWKVALVHPGEISNEPLPTNEFDQRVDAAATPSMLVRF</sequence>
<dbReference type="AlphaFoldDB" id="A0A6J6ETY5"/>
<dbReference type="GO" id="GO:0035999">
    <property type="term" value="P:tetrahydrofolate interconversion"/>
    <property type="evidence" value="ECO:0007669"/>
    <property type="project" value="TreeGrafter"/>
</dbReference>
<dbReference type="GO" id="GO:0030272">
    <property type="term" value="F:5-formyltetrahydrofolate cyclo-ligase activity"/>
    <property type="evidence" value="ECO:0007669"/>
    <property type="project" value="TreeGrafter"/>
</dbReference>
<dbReference type="GO" id="GO:0009396">
    <property type="term" value="P:folic acid-containing compound biosynthetic process"/>
    <property type="evidence" value="ECO:0007669"/>
    <property type="project" value="TreeGrafter"/>
</dbReference>
<dbReference type="InterPro" id="IPR024185">
    <property type="entry name" value="FTHF_cligase-like_sf"/>
</dbReference>
<dbReference type="InterPro" id="IPR037171">
    <property type="entry name" value="NagB/RpiA_transferase-like"/>
</dbReference>